<organism evidence="3 4">
    <name type="scientific">Mycetocola reblochoni REB411</name>
    <dbReference type="NCBI Taxonomy" id="1255698"/>
    <lineage>
        <taxon>Bacteria</taxon>
        <taxon>Bacillati</taxon>
        <taxon>Actinomycetota</taxon>
        <taxon>Actinomycetes</taxon>
        <taxon>Micrococcales</taxon>
        <taxon>Microbacteriaceae</taxon>
        <taxon>Mycetocola</taxon>
    </lineage>
</organism>
<protein>
    <recommendedName>
        <fullName evidence="5">Transmembrane protein</fullName>
    </recommendedName>
</protein>
<gene>
    <name evidence="3" type="ORF">FM119_01470</name>
</gene>
<dbReference type="AlphaFoldDB" id="A0A1R4IFE3"/>
<keyword evidence="4" id="KW-1185">Reference proteome</keyword>
<evidence type="ECO:0000256" key="2">
    <source>
        <dbReference type="SAM" id="Phobius"/>
    </source>
</evidence>
<feature type="region of interest" description="Disordered" evidence="1">
    <location>
        <begin position="99"/>
        <end position="146"/>
    </location>
</feature>
<dbReference type="RefSeq" id="WP_087135922.1">
    <property type="nucleotide sequence ID" value="NZ_FUKR01000007.1"/>
</dbReference>
<evidence type="ECO:0000313" key="3">
    <source>
        <dbReference type="EMBL" id="SJN18552.1"/>
    </source>
</evidence>
<accession>A0A1R4IFE3</accession>
<feature type="compositionally biased region" description="Low complexity" evidence="1">
    <location>
        <begin position="99"/>
        <end position="125"/>
    </location>
</feature>
<evidence type="ECO:0000313" key="4">
    <source>
        <dbReference type="Proteomes" id="UP000196778"/>
    </source>
</evidence>
<dbReference type="Proteomes" id="UP000196778">
    <property type="component" value="Unassembled WGS sequence"/>
</dbReference>
<evidence type="ECO:0008006" key="5">
    <source>
        <dbReference type="Google" id="ProtNLM"/>
    </source>
</evidence>
<name>A0A1R4IFE3_9MICO</name>
<sequence length="146" mass="15292">MSTPAEPTGVHREQVTVRRAPRLVNFGLVGVILGIVAALVLTFAFEPNQDYTRLQVFGFLLLICLTAGIALMMAVAVLLERLVGRRTLTAVADRIEVNDAAPASAPEAGDADDTTTAADPTPEGEPAGDRAARSPGAAEPDRSVDN</sequence>
<keyword evidence="2" id="KW-0812">Transmembrane</keyword>
<dbReference type="EMBL" id="FUKR01000007">
    <property type="protein sequence ID" value="SJN18552.1"/>
    <property type="molecule type" value="Genomic_DNA"/>
</dbReference>
<keyword evidence="2" id="KW-1133">Transmembrane helix</keyword>
<reference evidence="4" key="1">
    <citation type="submission" date="2017-02" db="EMBL/GenBank/DDBJ databases">
        <authorList>
            <person name="Dridi B."/>
        </authorList>
    </citation>
    <scope>NUCLEOTIDE SEQUENCE [LARGE SCALE GENOMIC DNA]</scope>
    <source>
        <strain evidence="4">EB411</strain>
    </source>
</reference>
<feature type="transmembrane region" description="Helical" evidence="2">
    <location>
        <begin position="57"/>
        <end position="79"/>
    </location>
</feature>
<keyword evidence="2" id="KW-0472">Membrane</keyword>
<dbReference type="OrthoDB" id="5125407at2"/>
<proteinExistence type="predicted"/>
<evidence type="ECO:0000256" key="1">
    <source>
        <dbReference type="SAM" id="MobiDB-lite"/>
    </source>
</evidence>
<feature type="transmembrane region" description="Helical" evidence="2">
    <location>
        <begin position="23"/>
        <end position="45"/>
    </location>
</feature>